<feature type="transmembrane region" description="Helical" evidence="6">
    <location>
        <begin position="81"/>
        <end position="102"/>
    </location>
</feature>
<dbReference type="InterPro" id="IPR050833">
    <property type="entry name" value="Poly_Biosynth_Transport"/>
</dbReference>
<feature type="transmembrane region" description="Helical" evidence="6">
    <location>
        <begin position="167"/>
        <end position="186"/>
    </location>
</feature>
<reference evidence="7" key="1">
    <citation type="journal article" date="2014" name="Front. Microbiol.">
        <title>High frequency of phylogenetically diverse reductive dehalogenase-homologous genes in deep subseafloor sedimentary metagenomes.</title>
        <authorList>
            <person name="Kawai M."/>
            <person name="Futagami T."/>
            <person name="Toyoda A."/>
            <person name="Takaki Y."/>
            <person name="Nishi S."/>
            <person name="Hori S."/>
            <person name="Arai W."/>
            <person name="Tsubouchi T."/>
            <person name="Morono Y."/>
            <person name="Uchiyama I."/>
            <person name="Ito T."/>
            <person name="Fujiyama A."/>
            <person name="Inagaki F."/>
            <person name="Takami H."/>
        </authorList>
    </citation>
    <scope>NUCLEOTIDE SEQUENCE</scope>
    <source>
        <strain evidence="7">Expedition CK06-06</strain>
    </source>
</reference>
<gene>
    <name evidence="7" type="ORF">S03H2_36732</name>
</gene>
<evidence type="ECO:0000256" key="1">
    <source>
        <dbReference type="ARBA" id="ARBA00004651"/>
    </source>
</evidence>
<keyword evidence="3 6" id="KW-0812">Transmembrane</keyword>
<evidence type="ECO:0000256" key="5">
    <source>
        <dbReference type="ARBA" id="ARBA00023136"/>
    </source>
</evidence>
<organism evidence="7">
    <name type="scientific">marine sediment metagenome</name>
    <dbReference type="NCBI Taxonomy" id="412755"/>
    <lineage>
        <taxon>unclassified sequences</taxon>
        <taxon>metagenomes</taxon>
        <taxon>ecological metagenomes</taxon>
    </lineage>
</organism>
<evidence type="ECO:0000256" key="3">
    <source>
        <dbReference type="ARBA" id="ARBA00022692"/>
    </source>
</evidence>
<accession>X1GJY4</accession>
<protein>
    <recommendedName>
        <fullName evidence="8">Polysaccharide biosynthesis protein C-terminal domain-containing protein</fullName>
    </recommendedName>
</protein>
<name>X1GJY4_9ZZZZ</name>
<keyword evidence="2" id="KW-1003">Cell membrane</keyword>
<dbReference type="PANTHER" id="PTHR30250:SF11">
    <property type="entry name" value="O-ANTIGEN TRANSPORTER-RELATED"/>
    <property type="match status" value="1"/>
</dbReference>
<dbReference type="PANTHER" id="PTHR30250">
    <property type="entry name" value="PST FAMILY PREDICTED COLANIC ACID TRANSPORTER"/>
    <property type="match status" value="1"/>
</dbReference>
<evidence type="ECO:0000256" key="2">
    <source>
        <dbReference type="ARBA" id="ARBA00022475"/>
    </source>
</evidence>
<evidence type="ECO:0000313" key="7">
    <source>
        <dbReference type="EMBL" id="GAH58241.1"/>
    </source>
</evidence>
<dbReference type="AlphaFoldDB" id="X1GJY4"/>
<comment type="caution">
    <text evidence="7">The sequence shown here is derived from an EMBL/GenBank/DDBJ whole genome shotgun (WGS) entry which is preliminary data.</text>
</comment>
<feature type="transmembrane region" description="Helical" evidence="6">
    <location>
        <begin position="135"/>
        <end position="155"/>
    </location>
</feature>
<feature type="transmembrane region" description="Helical" evidence="6">
    <location>
        <begin position="44"/>
        <end position="61"/>
    </location>
</feature>
<evidence type="ECO:0000256" key="4">
    <source>
        <dbReference type="ARBA" id="ARBA00022989"/>
    </source>
</evidence>
<keyword evidence="5 6" id="KW-0472">Membrane</keyword>
<feature type="non-terminal residue" evidence="7">
    <location>
        <position position="1"/>
    </location>
</feature>
<comment type="subcellular location">
    <subcellularLocation>
        <location evidence="1">Cell membrane</location>
        <topology evidence="1">Multi-pass membrane protein</topology>
    </subcellularLocation>
</comment>
<sequence length="235" mass="27076">SLAYTGGMALSLFISSFNSTWIPLFNELIASERADKFQIINRRLIQFTTLLVLFCLVGQLFGKEIITYVLPISYNNTVIYFPYILFGIVFTGINHFFINVFVYYKDTIYLPFFTLFSASLNLGLNIIFIPKYGSLVAAITTIISFMFNTSMLVYIINYKYKNIKFSYIKIITILLFAMNPFLIILFNLEISILAAVFKIVYLIIFMFIFVKPMGTGLFKLINTKKGDSDNEEVFL</sequence>
<feature type="transmembrane region" description="Helical" evidence="6">
    <location>
        <begin position="6"/>
        <end position="24"/>
    </location>
</feature>
<dbReference type="GO" id="GO:0005886">
    <property type="term" value="C:plasma membrane"/>
    <property type="evidence" value="ECO:0007669"/>
    <property type="project" value="UniProtKB-SubCell"/>
</dbReference>
<dbReference type="EMBL" id="BARU01022562">
    <property type="protein sequence ID" value="GAH58241.1"/>
    <property type="molecule type" value="Genomic_DNA"/>
</dbReference>
<evidence type="ECO:0008006" key="8">
    <source>
        <dbReference type="Google" id="ProtNLM"/>
    </source>
</evidence>
<evidence type="ECO:0000256" key="6">
    <source>
        <dbReference type="SAM" id="Phobius"/>
    </source>
</evidence>
<feature type="transmembrane region" description="Helical" evidence="6">
    <location>
        <begin position="192"/>
        <end position="210"/>
    </location>
</feature>
<proteinExistence type="predicted"/>
<feature type="transmembrane region" description="Helical" evidence="6">
    <location>
        <begin position="109"/>
        <end position="129"/>
    </location>
</feature>
<keyword evidence="4 6" id="KW-1133">Transmembrane helix</keyword>